<accession>A0A0R2G140</accession>
<evidence type="ECO:0000259" key="1">
    <source>
        <dbReference type="Pfam" id="PF00535"/>
    </source>
</evidence>
<organism evidence="2 3">
    <name type="scientific">Liquorilactobacillus mali</name>
    <dbReference type="NCBI Taxonomy" id="1618"/>
    <lineage>
        <taxon>Bacteria</taxon>
        <taxon>Bacillati</taxon>
        <taxon>Bacillota</taxon>
        <taxon>Bacilli</taxon>
        <taxon>Lactobacillales</taxon>
        <taxon>Lactobacillaceae</taxon>
        <taxon>Liquorilactobacillus</taxon>
    </lineage>
</organism>
<dbReference type="Pfam" id="PF00535">
    <property type="entry name" value="Glycos_transf_2"/>
    <property type="match status" value="1"/>
</dbReference>
<dbReference type="Proteomes" id="UP000051727">
    <property type="component" value="Unassembled WGS sequence"/>
</dbReference>
<comment type="caution">
    <text evidence="2">The sequence shown here is derived from an EMBL/GenBank/DDBJ whole genome shotgun (WGS) entry which is preliminary data.</text>
</comment>
<dbReference type="RefSeq" id="WP_056990961.1">
    <property type="nucleotide sequence ID" value="NZ_JATAAJ010000008.1"/>
</dbReference>
<dbReference type="STRING" id="1618.IV36_GL002069"/>
<dbReference type="SUPFAM" id="SSF53448">
    <property type="entry name" value="Nucleotide-diphospho-sugar transferases"/>
    <property type="match status" value="1"/>
</dbReference>
<dbReference type="InterPro" id="IPR001173">
    <property type="entry name" value="Glyco_trans_2-like"/>
</dbReference>
<dbReference type="AlphaFoldDB" id="A0A0R2G140"/>
<sequence>MERIKWSQPVLTISLLVSNHLDSVQKCMDSLLPILNQVPSELIVVDTVGAEKSDGSLQVATEYADLVVSYEWNNDFAAARNAGLKKGRGKWFLFLDDDEWFDDVSELVAFFNNEKEYSKYGSLSYIRRNYHNLEGTNYSKNIETRCVRLTENTEFKSPIHEYLSPIYVPTKATNVFMHHFGYVGKSLDGKLERNESIMREGLESNPYDMHLWAQLVAGMGKNTKKQRDTVFETAQEGLNNFFAKDNKNPMNKNDAFTLMCYMIQARLRNERWQDVLHIKEEYAGEFKLNQYQRCVLDQLIFVNLLSMEDFPQAANYLEDYMLNIRWLSTHQSEFVNQSSFYFRELVSVEMGIKMIMKIFIKAMVEKNYRTVIHFARYVPWKYDFNSTARLLGTILEALFLENDSKGLQQLHDVLLNNDGQLPDIFGRDIVILKQKDVTEAKKLAAFVAKLNSDDDFVLLQRLLIARNQGEFDVLLRTIKKRNITCALPNEELFVELVTRGIDPAFTIDRISQEDWYGASLAIVHKMSSKKGEIPEFARSIESAWPKSQRRESLLQQLYHEFVFSEEILPENIEEQLPFYARSVVNCAQYLYHKELLSGEPSNLLPAETRFGIFLARALEEQQEGNYSLYFANLRWGLNCYQDSKIIVDHLVKKYQGLEIKQKQIAAEMQRLGNQVKTQILDMIRQGKTEGVLSMINQLKELLPEDRDVDRLHELYERLL</sequence>
<dbReference type="GO" id="GO:0016740">
    <property type="term" value="F:transferase activity"/>
    <property type="evidence" value="ECO:0007669"/>
    <property type="project" value="UniProtKB-KW"/>
</dbReference>
<evidence type="ECO:0000313" key="3">
    <source>
        <dbReference type="Proteomes" id="UP000051727"/>
    </source>
</evidence>
<dbReference type="Gene3D" id="3.90.550.10">
    <property type="entry name" value="Spore Coat Polysaccharide Biosynthesis Protein SpsA, Chain A"/>
    <property type="match status" value="1"/>
</dbReference>
<dbReference type="OrthoDB" id="9815923at2"/>
<reference evidence="2 3" key="1">
    <citation type="journal article" date="2015" name="Genome Announc.">
        <title>Expanding the biotechnology potential of lactobacilli through comparative genomics of 213 strains and associated genera.</title>
        <authorList>
            <person name="Sun Z."/>
            <person name="Harris H.M."/>
            <person name="McCann A."/>
            <person name="Guo C."/>
            <person name="Argimon S."/>
            <person name="Zhang W."/>
            <person name="Yang X."/>
            <person name="Jeffery I.B."/>
            <person name="Cooney J.C."/>
            <person name="Kagawa T.F."/>
            <person name="Liu W."/>
            <person name="Song Y."/>
            <person name="Salvetti E."/>
            <person name="Wrobel A."/>
            <person name="Rasinkangas P."/>
            <person name="Parkhill J."/>
            <person name="Rea M.C."/>
            <person name="O'Sullivan O."/>
            <person name="Ritari J."/>
            <person name="Douillard F.P."/>
            <person name="Paul Ross R."/>
            <person name="Yang R."/>
            <person name="Briner A.E."/>
            <person name="Felis G.E."/>
            <person name="de Vos W.M."/>
            <person name="Barrangou R."/>
            <person name="Klaenhammer T.R."/>
            <person name="Caufield P.W."/>
            <person name="Cui Y."/>
            <person name="Zhang H."/>
            <person name="O'Toole P.W."/>
        </authorList>
    </citation>
    <scope>NUCLEOTIDE SEQUENCE [LARGE SCALE GENOMIC DNA]</scope>
    <source>
        <strain evidence="2 3">ATCC 27304</strain>
    </source>
</reference>
<name>A0A0R2G140_9LACO</name>
<dbReference type="PANTHER" id="PTHR43630">
    <property type="entry name" value="POLY-BETA-1,6-N-ACETYL-D-GLUCOSAMINE SYNTHASE"/>
    <property type="match status" value="1"/>
</dbReference>
<evidence type="ECO:0000313" key="2">
    <source>
        <dbReference type="EMBL" id="KRN30708.1"/>
    </source>
</evidence>
<dbReference type="EMBL" id="JQAR01000006">
    <property type="protein sequence ID" value="KRN30708.1"/>
    <property type="molecule type" value="Genomic_DNA"/>
</dbReference>
<keyword evidence="2" id="KW-0808">Transferase</keyword>
<gene>
    <name evidence="2" type="ORF">IV36_GL002069</name>
</gene>
<proteinExistence type="predicted"/>
<dbReference type="InterPro" id="IPR029044">
    <property type="entry name" value="Nucleotide-diphossugar_trans"/>
</dbReference>
<feature type="domain" description="Glycosyltransferase 2-like" evidence="1">
    <location>
        <begin position="19"/>
        <end position="132"/>
    </location>
</feature>
<dbReference type="PATRIC" id="fig|1618.3.peg.2114"/>
<protein>
    <submittedName>
        <fullName evidence="2">Glycosyl transferase family 2</fullName>
    </submittedName>
</protein>
<dbReference type="PANTHER" id="PTHR43630:SF2">
    <property type="entry name" value="GLYCOSYLTRANSFERASE"/>
    <property type="match status" value="1"/>
</dbReference>